<dbReference type="InterPro" id="IPR018080">
    <property type="entry name" value="Band_7/stomatin-like_CS"/>
</dbReference>
<dbReference type="InterPro" id="IPR036013">
    <property type="entry name" value="Band_7/SPFH_dom_sf"/>
</dbReference>
<evidence type="ECO:0000313" key="8">
    <source>
        <dbReference type="Proteomes" id="UP000663828"/>
    </source>
</evidence>
<comment type="caution">
    <text evidence="7">The sequence shown here is derived from an EMBL/GenBank/DDBJ whole genome shotgun (WGS) entry which is preliminary data.</text>
</comment>
<dbReference type="InterPro" id="IPR043202">
    <property type="entry name" value="Band-7_stomatin-like"/>
</dbReference>
<comment type="subcellular location">
    <subcellularLocation>
        <location evidence="1">Membrane</location>
    </subcellularLocation>
</comment>
<proteinExistence type="inferred from homology"/>
<keyword evidence="5" id="KW-0812">Transmembrane</keyword>
<dbReference type="PANTHER" id="PTHR10264">
    <property type="entry name" value="BAND 7 PROTEIN-RELATED"/>
    <property type="match status" value="1"/>
</dbReference>
<dbReference type="SMART" id="SM00244">
    <property type="entry name" value="PHB"/>
    <property type="match status" value="1"/>
</dbReference>
<evidence type="ECO:0000256" key="2">
    <source>
        <dbReference type="ARBA" id="ARBA00008164"/>
    </source>
</evidence>
<evidence type="ECO:0000256" key="4">
    <source>
        <dbReference type="SAM" id="MobiDB-lite"/>
    </source>
</evidence>
<dbReference type="PRINTS" id="PR00721">
    <property type="entry name" value="STOMATIN"/>
</dbReference>
<dbReference type="PROSITE" id="PS01270">
    <property type="entry name" value="BAND_7"/>
    <property type="match status" value="1"/>
</dbReference>
<reference evidence="7" key="1">
    <citation type="submission" date="2021-02" db="EMBL/GenBank/DDBJ databases">
        <authorList>
            <person name="Nowell W R."/>
        </authorList>
    </citation>
    <scope>NUCLEOTIDE SEQUENCE</scope>
</reference>
<accession>A0A814W838</accession>
<evidence type="ECO:0000259" key="6">
    <source>
        <dbReference type="SMART" id="SM00244"/>
    </source>
</evidence>
<dbReference type="InterPro" id="IPR001972">
    <property type="entry name" value="Stomatin_HflK_fam"/>
</dbReference>
<feature type="region of interest" description="Disordered" evidence="4">
    <location>
        <begin position="13"/>
        <end position="33"/>
    </location>
</feature>
<keyword evidence="5" id="KW-1133">Transmembrane helix</keyword>
<dbReference type="EMBL" id="CAJNOR010001795">
    <property type="protein sequence ID" value="CAF1200529.1"/>
    <property type="molecule type" value="Genomic_DNA"/>
</dbReference>
<keyword evidence="3 5" id="KW-0472">Membrane</keyword>
<protein>
    <recommendedName>
        <fullName evidence="6">Band 7 domain-containing protein</fullName>
    </recommendedName>
</protein>
<comment type="similarity">
    <text evidence="2">Belongs to the band 7/mec-2 family.</text>
</comment>
<feature type="domain" description="Band 7" evidence="6">
    <location>
        <begin position="88"/>
        <end position="243"/>
    </location>
</feature>
<dbReference type="PANTHER" id="PTHR10264:SF19">
    <property type="entry name" value="AT06885P-RELATED"/>
    <property type="match status" value="1"/>
</dbReference>
<gene>
    <name evidence="7" type="ORF">XAT740_LOCUS23651</name>
</gene>
<evidence type="ECO:0000313" key="7">
    <source>
        <dbReference type="EMBL" id="CAF1200529.1"/>
    </source>
</evidence>
<dbReference type="AlphaFoldDB" id="A0A814W838"/>
<dbReference type="Gene3D" id="3.30.479.30">
    <property type="entry name" value="Band 7 domain"/>
    <property type="match status" value="1"/>
</dbReference>
<evidence type="ECO:0000256" key="5">
    <source>
        <dbReference type="SAM" id="Phobius"/>
    </source>
</evidence>
<dbReference type="SUPFAM" id="SSF117892">
    <property type="entry name" value="Band 7/SPFH domain"/>
    <property type="match status" value="1"/>
</dbReference>
<dbReference type="Proteomes" id="UP000663828">
    <property type="component" value="Unassembled WGS sequence"/>
</dbReference>
<name>A0A814W838_ADIRI</name>
<dbReference type="FunFam" id="3.30.479.30:FF:000002">
    <property type="entry name" value="band 7 protein AGAP004871"/>
    <property type="match status" value="1"/>
</dbReference>
<evidence type="ECO:0000256" key="3">
    <source>
        <dbReference type="ARBA" id="ARBA00023136"/>
    </source>
</evidence>
<organism evidence="7 8">
    <name type="scientific">Adineta ricciae</name>
    <name type="common">Rotifer</name>
    <dbReference type="NCBI Taxonomy" id="249248"/>
    <lineage>
        <taxon>Eukaryota</taxon>
        <taxon>Metazoa</taxon>
        <taxon>Spiralia</taxon>
        <taxon>Gnathifera</taxon>
        <taxon>Rotifera</taxon>
        <taxon>Eurotatoria</taxon>
        <taxon>Bdelloidea</taxon>
        <taxon>Adinetida</taxon>
        <taxon>Adinetidae</taxon>
        <taxon>Adineta</taxon>
    </lineage>
</organism>
<dbReference type="Gene3D" id="6.10.250.2090">
    <property type="match status" value="1"/>
</dbReference>
<dbReference type="GO" id="GO:0005886">
    <property type="term" value="C:plasma membrane"/>
    <property type="evidence" value="ECO:0007669"/>
    <property type="project" value="InterPro"/>
</dbReference>
<feature type="transmembrane region" description="Helical" evidence="5">
    <location>
        <begin position="48"/>
        <end position="67"/>
    </location>
</feature>
<dbReference type="InterPro" id="IPR001107">
    <property type="entry name" value="Band_7"/>
</dbReference>
<sequence length="315" mass="34608">MATTVSLNDENRIHPIDTGMASDQNKGRLRGDEQETEETTSFGLCGQILIFVSYILVVLTCPVAVFYCTNVSCSRISTSGYFPTWTDFAGYIKISNKNLLVNILLGGAKGPGLFFILPCIDTIVKVDLRTTIFNVPPHEILTRDSVTVTVDAVIYSRVIDPVASVTRINNIQSATQLLAQTTLRNILGTKTLHDILTDREGLANSMETHLDQGTGPWGVKVERVEIKDVRLPQSMQRSMAAEAEASREARTKVIAAEGEQKASRQLKEAADVIATSPTALQLRYLQTLTQISAEKNSTIIFPVPIDLLQTFKQGH</sequence>
<keyword evidence="8" id="KW-1185">Reference proteome</keyword>
<evidence type="ECO:0000256" key="1">
    <source>
        <dbReference type="ARBA" id="ARBA00004370"/>
    </source>
</evidence>
<dbReference type="Pfam" id="PF01145">
    <property type="entry name" value="Band_7"/>
    <property type="match status" value="1"/>
</dbReference>